<proteinExistence type="predicted"/>
<organism evidence="3 4">
    <name type="scientific">Paraburkholderia tuberum</name>
    <dbReference type="NCBI Taxonomy" id="157910"/>
    <lineage>
        <taxon>Bacteria</taxon>
        <taxon>Pseudomonadati</taxon>
        <taxon>Pseudomonadota</taxon>
        <taxon>Betaproteobacteria</taxon>
        <taxon>Burkholderiales</taxon>
        <taxon>Burkholderiaceae</taxon>
        <taxon>Paraburkholderia</taxon>
    </lineage>
</organism>
<feature type="compositionally biased region" description="Polar residues" evidence="1">
    <location>
        <begin position="48"/>
        <end position="58"/>
    </location>
</feature>
<feature type="signal peptide" evidence="2">
    <location>
        <begin position="1"/>
        <end position="23"/>
    </location>
</feature>
<feature type="region of interest" description="Disordered" evidence="1">
    <location>
        <begin position="34"/>
        <end position="90"/>
    </location>
</feature>
<dbReference type="EMBL" id="FNKX01000002">
    <property type="protein sequence ID" value="SDR45408.1"/>
    <property type="molecule type" value="Genomic_DNA"/>
</dbReference>
<gene>
    <name evidence="3" type="ORF">SAMN05445850_4234</name>
</gene>
<dbReference type="Proteomes" id="UP000199365">
    <property type="component" value="Unassembled WGS sequence"/>
</dbReference>
<evidence type="ECO:0000313" key="3">
    <source>
        <dbReference type="EMBL" id="SDR45408.1"/>
    </source>
</evidence>
<dbReference type="AlphaFoldDB" id="A0A1H1J7C5"/>
<evidence type="ECO:0000256" key="2">
    <source>
        <dbReference type="SAM" id="SignalP"/>
    </source>
</evidence>
<protein>
    <submittedName>
        <fullName evidence="3">Uncharacterized protein</fullName>
    </submittedName>
</protein>
<name>A0A1H1J7C5_9BURK</name>
<reference evidence="4" key="1">
    <citation type="submission" date="2016-10" db="EMBL/GenBank/DDBJ databases">
        <authorList>
            <person name="Varghese N."/>
            <person name="Submissions S."/>
        </authorList>
    </citation>
    <scope>NUCLEOTIDE SEQUENCE [LARGE SCALE GENOMIC DNA]</scope>
    <source>
        <strain evidence="4">DUS833</strain>
    </source>
</reference>
<keyword evidence="2" id="KW-0732">Signal</keyword>
<evidence type="ECO:0000313" key="4">
    <source>
        <dbReference type="Proteomes" id="UP000199365"/>
    </source>
</evidence>
<keyword evidence="4" id="KW-1185">Reference proteome</keyword>
<sequence length="102" mass="10959">MRVRILMIAATAVLFLAPRTAIAEELSGQAEHAVSGRAMMEHDADESAQATTDMSFGQNWDPREQGIRNASYGGVPAGESQAGGRRSQSCSFSTECKTYFGQ</sequence>
<evidence type="ECO:0000256" key="1">
    <source>
        <dbReference type="SAM" id="MobiDB-lite"/>
    </source>
</evidence>
<feature type="chain" id="PRO_5011776451" evidence="2">
    <location>
        <begin position="24"/>
        <end position="102"/>
    </location>
</feature>
<dbReference type="RefSeq" id="WP_167368698.1">
    <property type="nucleotide sequence ID" value="NZ_FNKX01000002.1"/>
</dbReference>
<accession>A0A1H1J7C5</accession>